<keyword evidence="1" id="KW-1133">Transmembrane helix</keyword>
<accession>A0A1G2RIB9</accession>
<proteinExistence type="predicted"/>
<dbReference type="AlphaFoldDB" id="A0A1G2RIB9"/>
<evidence type="ECO:0000256" key="1">
    <source>
        <dbReference type="SAM" id="Phobius"/>
    </source>
</evidence>
<comment type="caution">
    <text evidence="2">The sequence shown here is derived from an EMBL/GenBank/DDBJ whole genome shotgun (WGS) entry which is preliminary data.</text>
</comment>
<evidence type="ECO:0000313" key="3">
    <source>
        <dbReference type="Proteomes" id="UP000177287"/>
    </source>
</evidence>
<reference evidence="2 3" key="1">
    <citation type="journal article" date="2016" name="Nat. Commun.">
        <title>Thousands of microbial genomes shed light on interconnected biogeochemical processes in an aquifer system.</title>
        <authorList>
            <person name="Anantharaman K."/>
            <person name="Brown C.T."/>
            <person name="Hug L.A."/>
            <person name="Sharon I."/>
            <person name="Castelle C.J."/>
            <person name="Probst A.J."/>
            <person name="Thomas B.C."/>
            <person name="Singh A."/>
            <person name="Wilkins M.J."/>
            <person name="Karaoz U."/>
            <person name="Brodie E.L."/>
            <person name="Williams K.H."/>
            <person name="Hubbard S.S."/>
            <person name="Banfield J.F."/>
        </authorList>
    </citation>
    <scope>NUCLEOTIDE SEQUENCE [LARGE SCALE GENOMIC DNA]</scope>
</reference>
<feature type="transmembrane region" description="Helical" evidence="1">
    <location>
        <begin position="31"/>
        <end position="51"/>
    </location>
</feature>
<sequence>MPRVSRIQGQQAFVLLSLQKEWVKERSMSKYIRSAILTVLMVVGAIVSHVGNRYSQNHPRFREAFLTLQLMDFMMGGGGPLGPQTNYWAWSYTRRLQEPRPWWHHALFPESLTYQPFGYWVYPSEEWPYPPKT</sequence>
<evidence type="ECO:0000313" key="2">
    <source>
        <dbReference type="EMBL" id="OHA72268.1"/>
    </source>
</evidence>
<dbReference type="EMBL" id="MHUF01000022">
    <property type="protein sequence ID" value="OHA72268.1"/>
    <property type="molecule type" value="Genomic_DNA"/>
</dbReference>
<keyword evidence="1" id="KW-0812">Transmembrane</keyword>
<name>A0A1G2RIB9_9BACT</name>
<organism evidence="2 3">
    <name type="scientific">Candidatus Wildermuthbacteria bacterium RIFCSPLOWO2_01_FULL_47_18</name>
    <dbReference type="NCBI Taxonomy" id="1802460"/>
    <lineage>
        <taxon>Bacteria</taxon>
        <taxon>Candidatus Wildermuthiibacteriota</taxon>
    </lineage>
</organism>
<dbReference type="Proteomes" id="UP000177287">
    <property type="component" value="Unassembled WGS sequence"/>
</dbReference>
<gene>
    <name evidence="2" type="ORF">A3A27_00485</name>
</gene>
<keyword evidence="1" id="KW-0472">Membrane</keyword>
<protein>
    <submittedName>
        <fullName evidence="2">Uncharacterized protein</fullName>
    </submittedName>
</protein>